<comment type="caution">
    <text evidence="5">The sequence shown here is derived from an EMBL/GenBank/DDBJ whole genome shotgun (WGS) entry which is preliminary data.</text>
</comment>
<evidence type="ECO:0000313" key="6">
    <source>
        <dbReference type="Proteomes" id="UP000230557"/>
    </source>
</evidence>
<comment type="similarity">
    <text evidence="1">Belongs to the carbohydrate kinase PfkB family.</text>
</comment>
<dbReference type="InterPro" id="IPR029056">
    <property type="entry name" value="Ribokinase-like"/>
</dbReference>
<dbReference type="InterPro" id="IPR002139">
    <property type="entry name" value="Ribo/fructo_kinase"/>
</dbReference>
<evidence type="ECO:0000256" key="1">
    <source>
        <dbReference type="ARBA" id="ARBA00010688"/>
    </source>
</evidence>
<dbReference type="GO" id="GO:0016301">
    <property type="term" value="F:kinase activity"/>
    <property type="evidence" value="ECO:0007669"/>
    <property type="project" value="UniProtKB-KW"/>
</dbReference>
<reference evidence="6" key="1">
    <citation type="submission" date="2017-09" db="EMBL/GenBank/DDBJ databases">
        <title>Depth-based differentiation of microbial function through sediment-hosted aquifers and enrichment of novel symbionts in the deep terrestrial subsurface.</title>
        <authorList>
            <person name="Probst A.J."/>
            <person name="Ladd B."/>
            <person name="Jarett J.K."/>
            <person name="Geller-Mcgrath D.E."/>
            <person name="Sieber C.M.K."/>
            <person name="Emerson J.B."/>
            <person name="Anantharaman K."/>
            <person name="Thomas B.C."/>
            <person name="Malmstrom R."/>
            <person name="Stieglmeier M."/>
            <person name="Klingl A."/>
            <person name="Woyke T."/>
            <person name="Ryan C.M."/>
            <person name="Banfield J.F."/>
        </authorList>
    </citation>
    <scope>NUCLEOTIDE SEQUENCE [LARGE SCALE GENOMIC DNA]</scope>
</reference>
<dbReference type="SUPFAM" id="SSF53613">
    <property type="entry name" value="Ribokinase-like"/>
    <property type="match status" value="1"/>
</dbReference>
<dbReference type="PRINTS" id="PR00990">
    <property type="entry name" value="RIBOKINASE"/>
</dbReference>
<dbReference type="Pfam" id="PF00294">
    <property type="entry name" value="PfkB"/>
    <property type="match status" value="1"/>
</dbReference>
<evidence type="ECO:0000259" key="4">
    <source>
        <dbReference type="Pfam" id="PF00294"/>
    </source>
</evidence>
<keyword evidence="3" id="KW-0418">Kinase</keyword>
<gene>
    <name evidence="5" type="ORF">COT91_01710</name>
</gene>
<sequence>MKNNKKFDMVTIGDCVVDHYIVPQEYKVISGQGSKTGWLGLKFKRKTPVTEFSMFPGGNALNTAVGFRRLGLKTSIITSLGLQKEADLIVDRVIGEKIDPSLIKRDKNDEVDKGIVFVTAGERTIVSYHCKKKYQFPGNFSTKWLYLTSLGAGFETVYKSVIAYKKKNNVKIVYNPGSRQLRDSIGQVRKMIGNVELVFVNLEEAQRIVGSNKKTLKFLLGKLHNLGALNAVITDGQKGAFASDGSNYYRLPIFPIKRVDATGAGDAFASGFTAAMSYGLPTEEALKWGSINAAREISLIGVQNGLLKKNQLVNILKRNKNYKARKF</sequence>
<name>A0A2H0VG74_9BACT</name>
<dbReference type="PANTHER" id="PTHR43320">
    <property type="entry name" value="SUGAR KINASE"/>
    <property type="match status" value="1"/>
</dbReference>
<dbReference type="PROSITE" id="PS00583">
    <property type="entry name" value="PFKB_KINASES_1"/>
    <property type="match status" value="1"/>
</dbReference>
<dbReference type="EMBL" id="PFAJ01000023">
    <property type="protein sequence ID" value="PIR97359.1"/>
    <property type="molecule type" value="Genomic_DNA"/>
</dbReference>
<feature type="domain" description="Carbohydrate kinase PfkB" evidence="4">
    <location>
        <begin position="47"/>
        <end position="305"/>
    </location>
</feature>
<dbReference type="AlphaFoldDB" id="A0A2H0VG74"/>
<dbReference type="InterPro" id="IPR011611">
    <property type="entry name" value="PfkB_dom"/>
</dbReference>
<dbReference type="Gene3D" id="3.40.1190.20">
    <property type="match status" value="1"/>
</dbReference>
<protein>
    <recommendedName>
        <fullName evidence="4">Carbohydrate kinase PfkB domain-containing protein</fullName>
    </recommendedName>
</protein>
<evidence type="ECO:0000256" key="2">
    <source>
        <dbReference type="ARBA" id="ARBA00022679"/>
    </source>
</evidence>
<accession>A0A2H0VG74</accession>
<dbReference type="Proteomes" id="UP000230557">
    <property type="component" value="Unassembled WGS sequence"/>
</dbReference>
<dbReference type="InterPro" id="IPR002173">
    <property type="entry name" value="Carboh/pur_kinase_PfkB_CS"/>
</dbReference>
<dbReference type="PANTHER" id="PTHR43320:SF3">
    <property type="entry name" value="CARBOHYDRATE KINASE PFKB DOMAIN-CONTAINING PROTEIN"/>
    <property type="match status" value="1"/>
</dbReference>
<proteinExistence type="inferred from homology"/>
<organism evidence="5 6">
    <name type="scientific">Candidatus Doudnabacteria bacterium CG10_big_fil_rev_8_21_14_0_10_41_10</name>
    <dbReference type="NCBI Taxonomy" id="1974551"/>
    <lineage>
        <taxon>Bacteria</taxon>
        <taxon>Candidatus Doudnaibacteriota</taxon>
    </lineage>
</organism>
<evidence type="ECO:0000313" key="5">
    <source>
        <dbReference type="EMBL" id="PIR97359.1"/>
    </source>
</evidence>
<keyword evidence="2" id="KW-0808">Transferase</keyword>
<evidence type="ECO:0000256" key="3">
    <source>
        <dbReference type="ARBA" id="ARBA00022777"/>
    </source>
</evidence>
<dbReference type="InterPro" id="IPR052700">
    <property type="entry name" value="Carb_kinase_PfkB-like"/>
</dbReference>